<evidence type="ECO:0000256" key="10">
    <source>
        <dbReference type="ARBA" id="ARBA00023201"/>
    </source>
</evidence>
<evidence type="ECO:0000256" key="8">
    <source>
        <dbReference type="ARBA" id="ARBA00023065"/>
    </source>
</evidence>
<evidence type="ECO:0000313" key="14">
    <source>
        <dbReference type="EMBL" id="OXA49887.1"/>
    </source>
</evidence>
<evidence type="ECO:0000256" key="9">
    <source>
        <dbReference type="ARBA" id="ARBA00023136"/>
    </source>
</evidence>
<evidence type="ECO:0000256" key="4">
    <source>
        <dbReference type="ARBA" id="ARBA00022461"/>
    </source>
</evidence>
<gene>
    <name evidence="14" type="ORF">Fcan01_15753</name>
</gene>
<dbReference type="GO" id="GO:0005272">
    <property type="term" value="F:sodium channel activity"/>
    <property type="evidence" value="ECO:0007669"/>
    <property type="project" value="UniProtKB-KW"/>
</dbReference>
<dbReference type="Pfam" id="PF00858">
    <property type="entry name" value="ASC"/>
    <property type="match status" value="1"/>
</dbReference>
<evidence type="ECO:0000256" key="3">
    <source>
        <dbReference type="ARBA" id="ARBA00022448"/>
    </source>
</evidence>
<keyword evidence="5 12" id="KW-0812">Transmembrane</keyword>
<proteinExistence type="inferred from homology"/>
<sequence>MHDGGMRASCKQCRPNCRQTKYTTSVTFSPLTKKHMDEYQKRYSKELSTGEPFSIVYVYFEMDSVQASRRSARYSIFEEVGLVGGTISMITGLTLLDIIEAIVVILALIWAQHKIRKRMSKIEFNWATWIQRLPWLAPLPQEMIELPEIAIQPIGPGAVDDEEPIVVEPFDHQEFAEQPIIVVGQPGNPSPPIHPLENLPGFIV</sequence>
<evidence type="ECO:0000256" key="6">
    <source>
        <dbReference type="ARBA" id="ARBA00022989"/>
    </source>
</evidence>
<reference evidence="14 15" key="1">
    <citation type="submission" date="2015-12" db="EMBL/GenBank/DDBJ databases">
        <title>The genome of Folsomia candida.</title>
        <authorList>
            <person name="Faddeeva A."/>
            <person name="Derks M.F."/>
            <person name="Anvar Y."/>
            <person name="Smit S."/>
            <person name="Van Straalen N."/>
            <person name="Roelofs D."/>
        </authorList>
    </citation>
    <scope>NUCLEOTIDE SEQUENCE [LARGE SCALE GENOMIC DNA]</scope>
    <source>
        <strain evidence="14 15">VU population</strain>
        <tissue evidence="14">Whole body</tissue>
    </source>
</reference>
<accession>A0A226DYT2</accession>
<evidence type="ECO:0000256" key="2">
    <source>
        <dbReference type="ARBA" id="ARBA00007193"/>
    </source>
</evidence>
<organism evidence="14 15">
    <name type="scientific">Folsomia candida</name>
    <name type="common">Springtail</name>
    <dbReference type="NCBI Taxonomy" id="158441"/>
    <lineage>
        <taxon>Eukaryota</taxon>
        <taxon>Metazoa</taxon>
        <taxon>Ecdysozoa</taxon>
        <taxon>Arthropoda</taxon>
        <taxon>Hexapoda</taxon>
        <taxon>Collembola</taxon>
        <taxon>Entomobryomorpha</taxon>
        <taxon>Isotomoidea</taxon>
        <taxon>Isotomidae</taxon>
        <taxon>Proisotominae</taxon>
        <taxon>Folsomia</taxon>
    </lineage>
</organism>
<evidence type="ECO:0000256" key="12">
    <source>
        <dbReference type="RuleBase" id="RU000679"/>
    </source>
</evidence>
<evidence type="ECO:0000256" key="1">
    <source>
        <dbReference type="ARBA" id="ARBA00004141"/>
    </source>
</evidence>
<keyword evidence="6 13" id="KW-1133">Transmembrane helix</keyword>
<dbReference type="OrthoDB" id="6021021at2759"/>
<feature type="transmembrane region" description="Helical" evidence="13">
    <location>
        <begin position="87"/>
        <end position="111"/>
    </location>
</feature>
<keyword evidence="9 13" id="KW-0472">Membrane</keyword>
<comment type="subcellular location">
    <subcellularLocation>
        <location evidence="1">Membrane</location>
        <topology evidence="1">Multi-pass membrane protein</topology>
    </subcellularLocation>
</comment>
<keyword evidence="3 12" id="KW-0813">Transport</keyword>
<evidence type="ECO:0000256" key="13">
    <source>
        <dbReference type="SAM" id="Phobius"/>
    </source>
</evidence>
<evidence type="ECO:0000256" key="11">
    <source>
        <dbReference type="ARBA" id="ARBA00023303"/>
    </source>
</evidence>
<evidence type="ECO:0000256" key="7">
    <source>
        <dbReference type="ARBA" id="ARBA00023053"/>
    </source>
</evidence>
<dbReference type="Proteomes" id="UP000198287">
    <property type="component" value="Unassembled WGS sequence"/>
</dbReference>
<keyword evidence="7" id="KW-0915">Sodium</keyword>
<evidence type="ECO:0000313" key="15">
    <source>
        <dbReference type="Proteomes" id="UP000198287"/>
    </source>
</evidence>
<keyword evidence="15" id="KW-1185">Reference proteome</keyword>
<keyword evidence="4 12" id="KW-0894">Sodium channel</keyword>
<keyword evidence="11 12" id="KW-0407">Ion channel</keyword>
<evidence type="ECO:0000256" key="5">
    <source>
        <dbReference type="ARBA" id="ARBA00022692"/>
    </source>
</evidence>
<protein>
    <submittedName>
        <fullName evidence="14">Acid-sensing ion channel 4</fullName>
    </submittedName>
</protein>
<comment type="similarity">
    <text evidence="2 12">Belongs to the amiloride-sensitive sodium channel (TC 1.A.6) family.</text>
</comment>
<keyword evidence="10 12" id="KW-0739">Sodium transport</keyword>
<comment type="caution">
    <text evidence="14">The sequence shown here is derived from an EMBL/GenBank/DDBJ whole genome shotgun (WGS) entry which is preliminary data.</text>
</comment>
<dbReference type="InterPro" id="IPR001873">
    <property type="entry name" value="ENaC"/>
</dbReference>
<name>A0A226DYT2_FOLCA</name>
<keyword evidence="8 12" id="KW-0406">Ion transport</keyword>
<dbReference type="EMBL" id="LNIX01000010">
    <property type="protein sequence ID" value="OXA49887.1"/>
    <property type="molecule type" value="Genomic_DNA"/>
</dbReference>
<dbReference type="GO" id="GO:0016020">
    <property type="term" value="C:membrane"/>
    <property type="evidence" value="ECO:0007669"/>
    <property type="project" value="UniProtKB-SubCell"/>
</dbReference>
<dbReference type="AlphaFoldDB" id="A0A226DYT2"/>